<organism evidence="2 3">
    <name type="scientific">Elysia chlorotica</name>
    <name type="common">Eastern emerald elysia</name>
    <name type="synonym">Sea slug</name>
    <dbReference type="NCBI Taxonomy" id="188477"/>
    <lineage>
        <taxon>Eukaryota</taxon>
        <taxon>Metazoa</taxon>
        <taxon>Spiralia</taxon>
        <taxon>Lophotrochozoa</taxon>
        <taxon>Mollusca</taxon>
        <taxon>Gastropoda</taxon>
        <taxon>Heterobranchia</taxon>
        <taxon>Euthyneura</taxon>
        <taxon>Panpulmonata</taxon>
        <taxon>Sacoglossa</taxon>
        <taxon>Placobranchoidea</taxon>
        <taxon>Plakobranchidae</taxon>
        <taxon>Elysia</taxon>
    </lineage>
</organism>
<evidence type="ECO:0000256" key="1">
    <source>
        <dbReference type="SAM" id="MobiDB-lite"/>
    </source>
</evidence>
<name>A0A3S1B059_ELYCH</name>
<feature type="compositionally biased region" description="Basic residues" evidence="1">
    <location>
        <begin position="79"/>
        <end position="98"/>
    </location>
</feature>
<sequence>MKQRSVHHTQSKSSNQSKGVKKSYRQFKRYKSNGNTVPNFPEGDSENTRVHHGEKSTPDSDTDVVIIEDSDDDNERRGKGIRRNNGKGKGKGKSKIFNRKMISSKQGYPVPPLLTVL</sequence>
<comment type="caution">
    <text evidence="2">The sequence shown here is derived from an EMBL/GenBank/DDBJ whole genome shotgun (WGS) entry which is preliminary data.</text>
</comment>
<feature type="compositionally biased region" description="Basic residues" evidence="1">
    <location>
        <begin position="1"/>
        <end position="10"/>
    </location>
</feature>
<dbReference type="AlphaFoldDB" id="A0A3S1B059"/>
<feature type="compositionally biased region" description="Acidic residues" evidence="1">
    <location>
        <begin position="60"/>
        <end position="73"/>
    </location>
</feature>
<dbReference type="Proteomes" id="UP000271974">
    <property type="component" value="Unassembled WGS sequence"/>
</dbReference>
<feature type="region of interest" description="Disordered" evidence="1">
    <location>
        <begin position="1"/>
        <end position="117"/>
    </location>
</feature>
<protein>
    <submittedName>
        <fullName evidence="2">Uncharacterized protein</fullName>
    </submittedName>
</protein>
<keyword evidence="3" id="KW-1185">Reference proteome</keyword>
<gene>
    <name evidence="2" type="ORF">EGW08_023629</name>
</gene>
<accession>A0A3S1B059</accession>
<evidence type="ECO:0000313" key="3">
    <source>
        <dbReference type="Proteomes" id="UP000271974"/>
    </source>
</evidence>
<proteinExistence type="predicted"/>
<feature type="compositionally biased region" description="Basic residues" evidence="1">
    <location>
        <begin position="19"/>
        <end position="31"/>
    </location>
</feature>
<evidence type="ECO:0000313" key="2">
    <source>
        <dbReference type="EMBL" id="RUS68608.1"/>
    </source>
</evidence>
<dbReference type="EMBL" id="RQTK01002227">
    <property type="protein sequence ID" value="RUS68608.1"/>
    <property type="molecule type" value="Genomic_DNA"/>
</dbReference>
<feature type="compositionally biased region" description="Basic and acidic residues" evidence="1">
    <location>
        <begin position="46"/>
        <end position="58"/>
    </location>
</feature>
<reference evidence="2 3" key="1">
    <citation type="submission" date="2019-01" db="EMBL/GenBank/DDBJ databases">
        <title>A draft genome assembly of the solar-powered sea slug Elysia chlorotica.</title>
        <authorList>
            <person name="Cai H."/>
            <person name="Li Q."/>
            <person name="Fang X."/>
            <person name="Li J."/>
            <person name="Curtis N.E."/>
            <person name="Altenburger A."/>
            <person name="Shibata T."/>
            <person name="Feng M."/>
            <person name="Maeda T."/>
            <person name="Schwartz J.A."/>
            <person name="Shigenobu S."/>
            <person name="Lundholm N."/>
            <person name="Nishiyama T."/>
            <person name="Yang H."/>
            <person name="Hasebe M."/>
            <person name="Li S."/>
            <person name="Pierce S.K."/>
            <person name="Wang J."/>
        </authorList>
    </citation>
    <scope>NUCLEOTIDE SEQUENCE [LARGE SCALE GENOMIC DNA]</scope>
    <source>
        <strain evidence="2">EC2010</strain>
        <tissue evidence="2">Whole organism of an adult</tissue>
    </source>
</reference>